<dbReference type="EMBL" id="FNTL01000004">
    <property type="protein sequence ID" value="SEC97701.1"/>
    <property type="molecule type" value="Genomic_DNA"/>
</dbReference>
<feature type="transmembrane region" description="Helical" evidence="1">
    <location>
        <begin position="12"/>
        <end position="35"/>
    </location>
</feature>
<evidence type="ECO:0000256" key="1">
    <source>
        <dbReference type="SAM" id="Phobius"/>
    </source>
</evidence>
<keyword evidence="1" id="KW-0812">Transmembrane</keyword>
<keyword evidence="4" id="KW-0378">Hydrolase</keyword>
<dbReference type="InterPro" id="IPR042490">
    <property type="entry name" value="Thio_Ohase/BAAT_N"/>
</dbReference>
<dbReference type="GO" id="GO:0006631">
    <property type="term" value="P:fatty acid metabolic process"/>
    <property type="evidence" value="ECO:0007669"/>
    <property type="project" value="TreeGrafter"/>
</dbReference>
<proteinExistence type="predicted"/>
<protein>
    <submittedName>
        <fullName evidence="4">BAAT / Acyl-CoA thioester hydrolase C terminal</fullName>
    </submittedName>
</protein>
<feature type="transmembrane region" description="Helical" evidence="1">
    <location>
        <begin position="162"/>
        <end position="186"/>
    </location>
</feature>
<keyword evidence="1" id="KW-1133">Transmembrane helix</keyword>
<keyword evidence="1" id="KW-0472">Membrane</keyword>
<reference evidence="5" key="1">
    <citation type="submission" date="2016-10" db="EMBL/GenBank/DDBJ databases">
        <authorList>
            <person name="Varghese N."/>
        </authorList>
    </citation>
    <scope>NUCLEOTIDE SEQUENCE [LARGE SCALE GENOMIC DNA]</scope>
    <source>
        <strain evidence="5">DSM 44719</strain>
    </source>
</reference>
<dbReference type="PANTHER" id="PTHR10824:SF4">
    <property type="entry name" value="ACYL-COENZYME A THIOESTERASE 1-LIKE"/>
    <property type="match status" value="1"/>
</dbReference>
<dbReference type="InterPro" id="IPR029058">
    <property type="entry name" value="AB_hydrolase_fold"/>
</dbReference>
<dbReference type="OrthoDB" id="3189021at2"/>
<evidence type="ECO:0000313" key="5">
    <source>
        <dbReference type="Proteomes" id="UP000183407"/>
    </source>
</evidence>
<sequence length="647" mass="67670">MGFVIGFAPWIVYWILVGNTGFVAAVAIAFGIALAGQVLQRVRHQPWRTLEVGTVAVFGLLLIAALTLDDAVLERWLQPLSNFGLFAIATVGVLVGRPFVREYAEAGVDAQTAASGGFRYVTTAMTWMWVAAFGLMTVFSLIPPIVDGDATMRDAGDTLSVACYWVLPFTLMGVAGLVSAVFPGWFEKRSQLLESQSSTESEVTPQPAPAADVSTGSLALDVPADSRHDEAFSLVVRGAKPGASVTVRTTGTDLFGAQWRSEASFTVPAEGIVDVPAQVPGSGDWAVADADAPLWAMRFVSEGRVPELFVPPPDAWLVTVEATSPDGIARRTVTRRVSAPGVSVRPLEVGGRPALLALPAGEEPTGGWPAVACFGGSEGGVDSQRSTIGMLASNGYAALAYSWVDESSTEATLVNIPLERFASAVGALGAQQSVNANRLTAMAISRGAEGVLAAACAGNLPVAGLILVSPSSVSWQAIGPDGEIAGTPSWTWNGRPVLWAPLPGGELMAQLIRNAWRTHHDIAAHRPSLLRLCAAYRAGLAAAPPEAALRSEEAPPPLLCLTGADDQLWPSTDMATALLDRRSASHDAHRTFDGAGHLIRLGMFPADAQWTGGIAFGGGGVGQGRAQREAVRSVLGFLARITAGTRA</sequence>
<dbReference type="Pfam" id="PF04775">
    <property type="entry name" value="Bile_Hydr_Trans"/>
    <property type="match status" value="1"/>
</dbReference>
<evidence type="ECO:0000259" key="3">
    <source>
        <dbReference type="Pfam" id="PF08840"/>
    </source>
</evidence>
<feature type="transmembrane region" description="Helical" evidence="1">
    <location>
        <begin position="80"/>
        <end position="100"/>
    </location>
</feature>
<dbReference type="Gene3D" id="2.60.40.2240">
    <property type="entry name" value="Acyl-CoA thioester hydrolase/BAAT N-terminal domain"/>
    <property type="match status" value="1"/>
</dbReference>
<evidence type="ECO:0000259" key="2">
    <source>
        <dbReference type="Pfam" id="PF04775"/>
    </source>
</evidence>
<accession>A0A1H4WYL7</accession>
<gene>
    <name evidence="4" type="ORF">SAMN04490220_3105</name>
</gene>
<feature type="domain" description="BAAT/Acyl-CoA thioester hydrolase C-terminal" evidence="3">
    <location>
        <begin position="416"/>
        <end position="640"/>
    </location>
</feature>
<feature type="domain" description="Acyl-CoA thioester hydrolase/bile acid-CoA amino acid N-acetyltransferase" evidence="2">
    <location>
        <begin position="229"/>
        <end position="347"/>
    </location>
</feature>
<feature type="transmembrane region" description="Helical" evidence="1">
    <location>
        <begin position="120"/>
        <end position="142"/>
    </location>
</feature>
<dbReference type="AlphaFoldDB" id="A0A1H4WYL7"/>
<dbReference type="GO" id="GO:0006637">
    <property type="term" value="P:acyl-CoA metabolic process"/>
    <property type="evidence" value="ECO:0007669"/>
    <property type="project" value="TreeGrafter"/>
</dbReference>
<dbReference type="RefSeq" id="WP_073368971.1">
    <property type="nucleotide sequence ID" value="NZ_FNTL01000004.1"/>
</dbReference>
<dbReference type="GO" id="GO:0047617">
    <property type="term" value="F:fatty acyl-CoA hydrolase activity"/>
    <property type="evidence" value="ECO:0007669"/>
    <property type="project" value="TreeGrafter"/>
</dbReference>
<name>A0A1H4WYL7_RHOJO</name>
<dbReference type="Gene3D" id="3.40.50.1820">
    <property type="entry name" value="alpha/beta hydrolase"/>
    <property type="match status" value="1"/>
</dbReference>
<dbReference type="Proteomes" id="UP000183407">
    <property type="component" value="Unassembled WGS sequence"/>
</dbReference>
<dbReference type="Pfam" id="PF08840">
    <property type="entry name" value="BAAT_C"/>
    <property type="match status" value="1"/>
</dbReference>
<dbReference type="InterPro" id="IPR014940">
    <property type="entry name" value="BAAT_C"/>
</dbReference>
<feature type="transmembrane region" description="Helical" evidence="1">
    <location>
        <begin position="47"/>
        <end position="68"/>
    </location>
</feature>
<dbReference type="PANTHER" id="PTHR10824">
    <property type="entry name" value="ACYL-COENZYME A THIOESTERASE-RELATED"/>
    <property type="match status" value="1"/>
</dbReference>
<dbReference type="SUPFAM" id="SSF53474">
    <property type="entry name" value="alpha/beta-Hydrolases"/>
    <property type="match status" value="1"/>
</dbReference>
<dbReference type="InterPro" id="IPR006862">
    <property type="entry name" value="Thio_Ohase/aa_AcTrfase"/>
</dbReference>
<organism evidence="4 5">
    <name type="scientific">Rhodococcus jostii</name>
    <dbReference type="NCBI Taxonomy" id="132919"/>
    <lineage>
        <taxon>Bacteria</taxon>
        <taxon>Bacillati</taxon>
        <taxon>Actinomycetota</taxon>
        <taxon>Actinomycetes</taxon>
        <taxon>Mycobacteriales</taxon>
        <taxon>Nocardiaceae</taxon>
        <taxon>Rhodococcus</taxon>
    </lineage>
</organism>
<evidence type="ECO:0000313" key="4">
    <source>
        <dbReference type="EMBL" id="SEC97701.1"/>
    </source>
</evidence>